<dbReference type="GO" id="GO:0000978">
    <property type="term" value="F:RNA polymerase II cis-regulatory region sequence-specific DNA binding"/>
    <property type="evidence" value="ECO:0007669"/>
    <property type="project" value="InterPro"/>
</dbReference>
<feature type="domain" description="C2H2-type" evidence="9">
    <location>
        <begin position="79"/>
        <end position="106"/>
    </location>
</feature>
<dbReference type="PROSITE" id="PS00028">
    <property type="entry name" value="ZINC_FINGER_C2H2_1"/>
    <property type="match status" value="1"/>
</dbReference>
<feature type="region of interest" description="Disordered" evidence="8">
    <location>
        <begin position="104"/>
        <end position="146"/>
    </location>
</feature>
<name>J3K0I6_COCIM</name>
<dbReference type="GeneID" id="24165152"/>
<keyword evidence="6" id="KW-0539">Nucleus</keyword>
<dbReference type="Pfam" id="PF04082">
    <property type="entry name" value="Fungal_trans"/>
    <property type="match status" value="1"/>
</dbReference>
<reference evidence="11" key="2">
    <citation type="journal article" date="2010" name="Genome Res.">
        <title>Population genomic sequencing of Coccidioides fungi reveals recent hybridization and transposon control.</title>
        <authorList>
            <person name="Neafsey D.E."/>
            <person name="Barker B.M."/>
            <person name="Sharpton T.J."/>
            <person name="Stajich J.E."/>
            <person name="Park D.J."/>
            <person name="Whiston E."/>
            <person name="Hung C.-Y."/>
            <person name="McMahan C."/>
            <person name="White J."/>
            <person name="Sykes S."/>
            <person name="Heiman D."/>
            <person name="Young S."/>
            <person name="Zeng Q."/>
            <person name="Abouelleil A."/>
            <person name="Aftuck L."/>
            <person name="Bessette D."/>
            <person name="Brown A."/>
            <person name="FitzGerald M."/>
            <person name="Lui A."/>
            <person name="Macdonald J.P."/>
            <person name="Priest M."/>
            <person name="Orbach M.J."/>
            <person name="Galgiani J.N."/>
            <person name="Kirkland T.N."/>
            <person name="Cole G.T."/>
            <person name="Birren B.W."/>
            <person name="Henn M.R."/>
            <person name="Taylor J.W."/>
            <person name="Rounsley S.D."/>
        </authorList>
    </citation>
    <scope>GENOME REANNOTATION</scope>
    <source>
        <strain evidence="11">RS</strain>
    </source>
</reference>
<keyword evidence="11" id="KW-1185">Reference proteome</keyword>
<reference evidence="11" key="1">
    <citation type="journal article" date="2009" name="Genome Res.">
        <title>Comparative genomic analyses of the human fungal pathogens Coccidioides and their relatives.</title>
        <authorList>
            <person name="Sharpton T.J."/>
            <person name="Stajich J.E."/>
            <person name="Rounsley S.D."/>
            <person name="Gardner M.J."/>
            <person name="Wortman J.R."/>
            <person name="Jordar V.S."/>
            <person name="Maiti R."/>
            <person name="Kodira C.D."/>
            <person name="Neafsey D.E."/>
            <person name="Zeng Q."/>
            <person name="Hung C.-Y."/>
            <person name="McMahan C."/>
            <person name="Muszewska A."/>
            <person name="Grynberg M."/>
            <person name="Mandel M.A."/>
            <person name="Kellner E.M."/>
            <person name="Barker B.M."/>
            <person name="Galgiani J.N."/>
            <person name="Orbach M.J."/>
            <person name="Kirkland T.N."/>
            <person name="Cole G.T."/>
            <person name="Henn M.R."/>
            <person name="Birren B.W."/>
            <person name="Taylor J.W."/>
        </authorList>
    </citation>
    <scope>NUCLEOTIDE SEQUENCE [LARGE SCALE GENOMIC DNA]</scope>
    <source>
        <strain evidence="11">RS</strain>
    </source>
</reference>
<dbReference type="InterPro" id="IPR007219">
    <property type="entry name" value="XnlR_reg_dom"/>
</dbReference>
<dbReference type="GO" id="GO:0008270">
    <property type="term" value="F:zinc ion binding"/>
    <property type="evidence" value="ECO:0007669"/>
    <property type="project" value="UniProtKB-KW"/>
</dbReference>
<keyword evidence="4 7" id="KW-0863">Zinc-finger</keyword>
<evidence type="ECO:0000256" key="7">
    <source>
        <dbReference type="PROSITE-ProRule" id="PRU00042"/>
    </source>
</evidence>
<accession>J3K0I6</accession>
<dbReference type="InterPro" id="IPR013087">
    <property type="entry name" value="Znf_C2H2_type"/>
</dbReference>
<evidence type="ECO:0000256" key="3">
    <source>
        <dbReference type="ARBA" id="ARBA00022737"/>
    </source>
</evidence>
<dbReference type="GO" id="GO:0000981">
    <property type="term" value="F:DNA-binding transcription factor activity, RNA polymerase II-specific"/>
    <property type="evidence" value="ECO:0007669"/>
    <property type="project" value="InterPro"/>
</dbReference>
<keyword evidence="2" id="KW-0479">Metal-binding</keyword>
<feature type="compositionally biased region" description="Polar residues" evidence="8">
    <location>
        <begin position="822"/>
        <end position="833"/>
    </location>
</feature>
<evidence type="ECO:0000256" key="6">
    <source>
        <dbReference type="ARBA" id="ARBA00023242"/>
    </source>
</evidence>
<dbReference type="Proteomes" id="UP000001261">
    <property type="component" value="Unassembled WGS sequence"/>
</dbReference>
<dbReference type="PANTHER" id="PTHR40626:SF11">
    <property type="entry name" value="ZINC FINGER PROTEIN YPR022C"/>
    <property type="match status" value="1"/>
</dbReference>
<evidence type="ECO:0000256" key="8">
    <source>
        <dbReference type="SAM" id="MobiDB-lite"/>
    </source>
</evidence>
<evidence type="ECO:0000256" key="5">
    <source>
        <dbReference type="ARBA" id="ARBA00022833"/>
    </source>
</evidence>
<evidence type="ECO:0000259" key="9">
    <source>
        <dbReference type="PROSITE" id="PS50157"/>
    </source>
</evidence>
<evidence type="ECO:0000256" key="1">
    <source>
        <dbReference type="ARBA" id="ARBA00004123"/>
    </source>
</evidence>
<dbReference type="VEuPathDB" id="FungiDB:CIMG_13525"/>
<dbReference type="GO" id="GO:0000785">
    <property type="term" value="C:chromatin"/>
    <property type="evidence" value="ECO:0007669"/>
    <property type="project" value="TreeGrafter"/>
</dbReference>
<evidence type="ECO:0000313" key="11">
    <source>
        <dbReference type="Proteomes" id="UP000001261"/>
    </source>
</evidence>
<dbReference type="GO" id="GO:0005634">
    <property type="term" value="C:nucleus"/>
    <property type="evidence" value="ECO:0007669"/>
    <property type="project" value="UniProtKB-SubCell"/>
</dbReference>
<evidence type="ECO:0000256" key="4">
    <source>
        <dbReference type="ARBA" id="ARBA00022771"/>
    </source>
</evidence>
<dbReference type="PROSITE" id="PS50157">
    <property type="entry name" value="ZINC_FINGER_C2H2_2"/>
    <property type="match status" value="1"/>
</dbReference>
<dbReference type="AlphaFoldDB" id="J3K0I6"/>
<protein>
    <recommendedName>
        <fullName evidence="9">C2H2-type domain-containing protein</fullName>
    </recommendedName>
</protein>
<organism evidence="10 11">
    <name type="scientific">Coccidioides immitis (strain RS)</name>
    <name type="common">Valley fever fungus</name>
    <dbReference type="NCBI Taxonomy" id="246410"/>
    <lineage>
        <taxon>Eukaryota</taxon>
        <taxon>Fungi</taxon>
        <taxon>Dikarya</taxon>
        <taxon>Ascomycota</taxon>
        <taxon>Pezizomycotina</taxon>
        <taxon>Eurotiomycetes</taxon>
        <taxon>Eurotiomycetidae</taxon>
        <taxon>Onygenales</taxon>
        <taxon>Onygenaceae</taxon>
        <taxon>Coccidioides</taxon>
    </lineage>
</organism>
<dbReference type="InterPro" id="IPR051059">
    <property type="entry name" value="VerF-like"/>
</dbReference>
<dbReference type="InParanoid" id="J3K0I6"/>
<dbReference type="KEGG" id="cim:CIMG_13525"/>
<gene>
    <name evidence="10" type="ORF">CIMG_13525</name>
</gene>
<keyword evidence="3" id="KW-0677">Repeat</keyword>
<dbReference type="RefSeq" id="XP_001238947.2">
    <property type="nucleotide sequence ID" value="XM_001238946.2"/>
</dbReference>
<dbReference type="OrthoDB" id="1405595at2759"/>
<comment type="subcellular location">
    <subcellularLocation>
        <location evidence="1">Nucleus</location>
    </subcellularLocation>
</comment>
<keyword evidence="5" id="KW-0862">Zinc</keyword>
<evidence type="ECO:0000313" key="10">
    <source>
        <dbReference type="EMBL" id="EAS27364.3"/>
    </source>
</evidence>
<feature type="region of interest" description="Disordered" evidence="8">
    <location>
        <begin position="813"/>
        <end position="833"/>
    </location>
</feature>
<dbReference type="OMA" id="MARHEHE"/>
<dbReference type="PANTHER" id="PTHR40626">
    <property type="entry name" value="MIP31509P"/>
    <property type="match status" value="1"/>
</dbReference>
<dbReference type="EMBL" id="GG704915">
    <property type="protein sequence ID" value="EAS27364.3"/>
    <property type="molecule type" value="Genomic_DNA"/>
</dbReference>
<proteinExistence type="predicted"/>
<dbReference type="GO" id="GO:0006351">
    <property type="term" value="P:DNA-templated transcription"/>
    <property type="evidence" value="ECO:0007669"/>
    <property type="project" value="InterPro"/>
</dbReference>
<dbReference type="CDD" id="cd12148">
    <property type="entry name" value="fungal_TF_MHR"/>
    <property type="match status" value="1"/>
</dbReference>
<evidence type="ECO:0000256" key="2">
    <source>
        <dbReference type="ARBA" id="ARBA00022723"/>
    </source>
</evidence>
<sequence length="833" mass="92463">MVPLACSRDIIDGPHPERLFKLSEKAVELNGCLAVLVVVVRHHPPSPRPPRNTVPSGPWTMIPAWTGTVLSSTDKKAAFHCYLCQKGFTRNDLLNAHLRRHEKRGQVAELATKSQSNSTSSPPPIVSPTAGNSGHEQSPGELKSPTARDWQFSQNQLHDPQTVTAPPVAATAPVSMTQFSNAITLPPPPAQSSDNALLYRPAQPADVIPQHPVSSASILPHHLPPQPFAAAPVLDDDYTWLFHGASLFDLPPDDYLNLHFGGSLGPASPTGFYSQPLDAPTTQSDFPQYTIRDHERLIADCPNLLTGLLKYPAQINQILHQALDYCDIYLPLFHRPTFEISSCPSVLLLALCSLGSFLSGSPELYETGKMLHKYIWGSTVEKALASPRVEMWFLQSLVLIEHICTYTMARQQHEMAEIVHSMIVTLARRNNLLTESFRPESGSRQSLEMKWKDWAQRESIIRIAYTIFSNDVQYSVFFSHHALLSVGMMKLPLPSPSAVWEARTAAEWETQLRQIKKSTRSRYYSLDSAVESVMSMRDPDHKREFMQCFNVSNPLSIHLLIHGIAAAISDSKYRSVASSMTSATESLKMADFDEALRHWRSCFDKLPESDRKSRVSWCAQVMYHFSAVLLRNNLSDIQMAAGSAYSSGRAVTPQCAQAAYSRLVSTDPVSHDSYLHGVEVVSLCLQEADSQTSLNTGTIGFPTTETRPLWQTYGAFLGLLVLWARTLGLEREDGEEKGPANASTILSSNSIPAVAATTLNNMYQRELARAESSRDDGRMLKTELRQLIAIVCDRLTARPWEISHEAARILTSLGEREAPGRQSFSSHNGNHPR</sequence>